<proteinExistence type="predicted"/>
<dbReference type="KEGG" id="rpm:RSPPHO_01373"/>
<dbReference type="eggNOG" id="ENOG5033R2I">
    <property type="taxonomic scope" value="Bacteria"/>
</dbReference>
<dbReference type="RefSeq" id="WP_014414638.1">
    <property type="nucleotide sequence ID" value="NC_017059.1"/>
</dbReference>
<keyword evidence="2" id="KW-1185">Reference proteome</keyword>
<protein>
    <submittedName>
        <fullName evidence="1">Uncharacterized protein</fullName>
    </submittedName>
</protein>
<dbReference type="Proteomes" id="UP000033220">
    <property type="component" value="Chromosome DSM 122"/>
</dbReference>
<organism evidence="1 2">
    <name type="scientific">Pararhodospirillum photometricum DSM 122</name>
    <dbReference type="NCBI Taxonomy" id="1150469"/>
    <lineage>
        <taxon>Bacteria</taxon>
        <taxon>Pseudomonadati</taxon>
        <taxon>Pseudomonadota</taxon>
        <taxon>Alphaproteobacteria</taxon>
        <taxon>Rhodospirillales</taxon>
        <taxon>Rhodospirillaceae</taxon>
        <taxon>Pararhodospirillum</taxon>
    </lineage>
</organism>
<name>H6SJ34_PARPM</name>
<dbReference type="AlphaFoldDB" id="H6SJ34"/>
<reference evidence="1 2" key="1">
    <citation type="submission" date="2012-02" db="EMBL/GenBank/DDBJ databases">
        <title>Shotgun genome sequence of Phaeospirillum photometricum DSM 122.</title>
        <authorList>
            <person name="Duquesne K."/>
            <person name="Sturgis J."/>
        </authorList>
    </citation>
    <scope>NUCLEOTIDE SEQUENCE [LARGE SCALE GENOMIC DNA]</scope>
    <source>
        <strain evidence="2">DSM122</strain>
    </source>
</reference>
<dbReference type="PATRIC" id="fig|1150469.3.peg.1549"/>
<accession>H6SJ34</accession>
<dbReference type="HOGENOM" id="CLU_651928_0_0_5"/>
<dbReference type="EMBL" id="HE663493">
    <property type="protein sequence ID" value="CCG07999.1"/>
    <property type="molecule type" value="Genomic_DNA"/>
</dbReference>
<gene>
    <name evidence="1" type="ORF">RSPPHO_01373</name>
</gene>
<evidence type="ECO:0000313" key="1">
    <source>
        <dbReference type="EMBL" id="CCG07999.1"/>
    </source>
</evidence>
<evidence type="ECO:0000313" key="2">
    <source>
        <dbReference type="Proteomes" id="UP000033220"/>
    </source>
</evidence>
<dbReference type="STRING" id="1150469.RSPPHO_01373"/>
<dbReference type="OrthoDB" id="7362934at2"/>
<sequence>MLPLRVDLLFRLGLHGDVIALLAQAPLGSLPPALERGRRDALMLQDQLDAVCAAPPEDDRDPASARHGLRVRVVCEARSGQGEAAALGMGLLRETREADETFLILAERLAGLSQARLRKPTLSDAVDVVLYREAQEPVPAALLKDAAPWLLRAVALSGPSAPAVRLEAAERAEARGALPTEALVFLYGDTPQAEAGASPSGQTPLARAALVQSLRNAVGEGAVLVDPAVLGGGDLSQALPAALQVLAATRLRDAALYQTVARVLAPALARVPVQRSLAEAAPEMARALYLAGDVAHGAGWLWLLQDEARVRPELAPLAQALASLDRVAGGHGLASEALSRPEAPVALGRPAASGSLSRLEQEAALGRRGRVALLALAVLGEAGGPVQASAEVLARVCAALEQVGLVEEARALAVEALGSRA</sequence>